<dbReference type="Proteomes" id="UP000236884">
    <property type="component" value="Chromosome"/>
</dbReference>
<dbReference type="AlphaFoldDB" id="A0A0S3PPP0"/>
<feature type="domain" description="AB hydrolase-1" evidence="2">
    <location>
        <begin position="22"/>
        <end position="256"/>
    </location>
</feature>
<accession>A0A0S3PPP0</accession>
<keyword evidence="1 3" id="KW-0378">Hydrolase</keyword>
<dbReference type="EC" id="3.1.1.2" evidence="3"/>
<dbReference type="OrthoDB" id="9804723at2"/>
<protein>
    <submittedName>
        <fullName evidence="3">Arylesterase</fullName>
        <ecNumber evidence="3">3.1.1.2</ecNumber>
    </submittedName>
</protein>
<dbReference type="PANTHER" id="PTHR43798">
    <property type="entry name" value="MONOACYLGLYCEROL LIPASE"/>
    <property type="match status" value="1"/>
</dbReference>
<dbReference type="EMBL" id="AP014946">
    <property type="protein sequence ID" value="BAT57938.1"/>
    <property type="molecule type" value="Genomic_DNA"/>
</dbReference>
<dbReference type="GO" id="GO:0016020">
    <property type="term" value="C:membrane"/>
    <property type="evidence" value="ECO:0007669"/>
    <property type="project" value="TreeGrafter"/>
</dbReference>
<dbReference type="Gene3D" id="3.40.50.1820">
    <property type="entry name" value="alpha/beta hydrolase"/>
    <property type="match status" value="1"/>
</dbReference>
<dbReference type="KEGG" id="vgo:GJW-30_1_00449"/>
<organism evidence="3 4">
    <name type="scientific">Variibacter gotjawalensis</name>
    <dbReference type="NCBI Taxonomy" id="1333996"/>
    <lineage>
        <taxon>Bacteria</taxon>
        <taxon>Pseudomonadati</taxon>
        <taxon>Pseudomonadota</taxon>
        <taxon>Alphaproteobacteria</taxon>
        <taxon>Hyphomicrobiales</taxon>
        <taxon>Nitrobacteraceae</taxon>
        <taxon>Variibacter</taxon>
    </lineage>
</organism>
<keyword evidence="4" id="KW-1185">Reference proteome</keyword>
<evidence type="ECO:0000259" key="2">
    <source>
        <dbReference type="Pfam" id="PF00561"/>
    </source>
</evidence>
<dbReference type="InterPro" id="IPR050266">
    <property type="entry name" value="AB_hydrolase_sf"/>
</dbReference>
<name>A0A0S3PPP0_9BRAD</name>
<sequence>MPKISSGDGTKLYYEEAGTGSAVIFVHEYAGDYRTWEPQLRHLSRNHRCVTFSQRGYPPSDVPADPDRYSQDIARDDVIALMDALKIEKAHIVGHSMGAYTALHVGIHYPGRCLSVTAAGCGWGSKPDPKEREAMKVMAAETGKMFAKDGIEKAAAVYADAPMRQAHKNKDPRGWAEFAKMLGEHSAEGHAHTMLNLQLKRPTLWELESELKSFKVPLLVIVGDEDEPCLEGSFYIKRTAPTAALMVVPRTGHTITSEEPAVMNAALMELFAAAEAGRWMAHKAS</sequence>
<dbReference type="InterPro" id="IPR000073">
    <property type="entry name" value="AB_hydrolase_1"/>
</dbReference>
<evidence type="ECO:0000313" key="4">
    <source>
        <dbReference type="Proteomes" id="UP000236884"/>
    </source>
</evidence>
<dbReference type="GO" id="GO:0004064">
    <property type="term" value="F:arylesterase activity"/>
    <property type="evidence" value="ECO:0007669"/>
    <property type="project" value="UniProtKB-EC"/>
</dbReference>
<reference evidence="3 4" key="1">
    <citation type="submission" date="2015-08" db="EMBL/GenBank/DDBJ databases">
        <title>Investigation of the bacterial diversity of lava forest soil.</title>
        <authorList>
            <person name="Lee J.S."/>
        </authorList>
    </citation>
    <scope>NUCLEOTIDE SEQUENCE [LARGE SCALE GENOMIC DNA]</scope>
    <source>
        <strain evidence="3 4">GJW-30</strain>
    </source>
</reference>
<evidence type="ECO:0000256" key="1">
    <source>
        <dbReference type="ARBA" id="ARBA00022801"/>
    </source>
</evidence>
<gene>
    <name evidence="3" type="ORF">GJW-30_1_00449</name>
</gene>
<dbReference type="PANTHER" id="PTHR43798:SF31">
    <property type="entry name" value="AB HYDROLASE SUPERFAMILY PROTEIN YCLE"/>
    <property type="match status" value="1"/>
</dbReference>
<proteinExistence type="predicted"/>
<dbReference type="SUPFAM" id="SSF53474">
    <property type="entry name" value="alpha/beta-Hydrolases"/>
    <property type="match status" value="1"/>
</dbReference>
<dbReference type="RefSeq" id="WP_096351128.1">
    <property type="nucleotide sequence ID" value="NZ_AP014946.1"/>
</dbReference>
<dbReference type="Pfam" id="PF00561">
    <property type="entry name" value="Abhydrolase_1"/>
    <property type="match status" value="1"/>
</dbReference>
<dbReference type="InterPro" id="IPR029058">
    <property type="entry name" value="AB_hydrolase_fold"/>
</dbReference>
<evidence type="ECO:0000313" key="3">
    <source>
        <dbReference type="EMBL" id="BAT57938.1"/>
    </source>
</evidence>